<name>A0A424YXK3_9EURY</name>
<sequence>MIDTSNTGSSCKIDQYGTLNHGKNKKTFLFLISLVIVWSLIIYFYHPTEIVEILGIRNVYIFIFLLAMIGGVSMFTTTFFYTSLATIAFGGVNIVWLALYASIGLLFGDLIFYYLAKSGSQCAPAKYASIIEKLRKWMSKLKDIEIVFLIFVYSLTPLPSDAISIVLGIYSFPIKKMVLPLIIGKFFLILVFIELVMLGYTFLL</sequence>
<accession>A0A424YXK3</accession>
<organism evidence="3 4">
    <name type="scientific">Methanosalsum natronophilum</name>
    <dbReference type="NCBI Taxonomy" id="768733"/>
    <lineage>
        <taxon>Archaea</taxon>
        <taxon>Methanobacteriati</taxon>
        <taxon>Methanobacteriota</taxon>
        <taxon>Stenosarchaea group</taxon>
        <taxon>Methanomicrobia</taxon>
        <taxon>Methanosarcinales</taxon>
        <taxon>Methanosarcinaceae</taxon>
        <taxon>Methanosalsum</taxon>
    </lineage>
</organism>
<evidence type="ECO:0000256" key="1">
    <source>
        <dbReference type="SAM" id="Phobius"/>
    </source>
</evidence>
<proteinExistence type="predicted"/>
<feature type="domain" description="VTT" evidence="2">
    <location>
        <begin position="84"/>
        <end position="193"/>
    </location>
</feature>
<dbReference type="AlphaFoldDB" id="A0A424YXK3"/>
<feature type="transmembrane region" description="Helical" evidence="1">
    <location>
        <begin position="94"/>
        <end position="116"/>
    </location>
</feature>
<dbReference type="EMBL" id="QZAB01000336">
    <property type="protein sequence ID" value="RQD85177.1"/>
    <property type="molecule type" value="Genomic_DNA"/>
</dbReference>
<gene>
    <name evidence="3" type="ORF">D5R95_05345</name>
</gene>
<dbReference type="Pfam" id="PF09335">
    <property type="entry name" value="VTT_dom"/>
    <property type="match status" value="1"/>
</dbReference>
<dbReference type="InterPro" id="IPR032816">
    <property type="entry name" value="VTT_dom"/>
</dbReference>
<evidence type="ECO:0000313" key="4">
    <source>
        <dbReference type="Proteomes" id="UP000284763"/>
    </source>
</evidence>
<feature type="transmembrane region" description="Helical" evidence="1">
    <location>
        <begin position="58"/>
        <end position="82"/>
    </location>
</feature>
<evidence type="ECO:0000259" key="2">
    <source>
        <dbReference type="Pfam" id="PF09335"/>
    </source>
</evidence>
<reference evidence="3 4" key="1">
    <citation type="submission" date="2018-08" db="EMBL/GenBank/DDBJ databases">
        <title>The metabolism and importance of syntrophic acetate oxidation coupled to methane or sulfide production in haloalkaline environments.</title>
        <authorList>
            <person name="Timmers P.H.A."/>
            <person name="Vavourakis C.D."/>
            <person name="Sorokin D.Y."/>
            <person name="Sinninghe Damste J.S."/>
            <person name="Muyzer G."/>
            <person name="Stams A.J.M."/>
            <person name="Plugge C.M."/>
        </authorList>
    </citation>
    <scope>NUCLEOTIDE SEQUENCE [LARGE SCALE GENOMIC DNA]</scope>
    <source>
        <strain evidence="3">MSAO_Arc3</strain>
    </source>
</reference>
<feature type="transmembrane region" description="Helical" evidence="1">
    <location>
        <begin position="28"/>
        <end position="46"/>
    </location>
</feature>
<keyword evidence="1" id="KW-1133">Transmembrane helix</keyword>
<feature type="transmembrane region" description="Helical" evidence="1">
    <location>
        <begin position="182"/>
        <end position="203"/>
    </location>
</feature>
<feature type="transmembrane region" description="Helical" evidence="1">
    <location>
        <begin position="146"/>
        <end position="170"/>
    </location>
</feature>
<dbReference type="Proteomes" id="UP000284763">
    <property type="component" value="Unassembled WGS sequence"/>
</dbReference>
<comment type="caution">
    <text evidence="3">The sequence shown here is derived from an EMBL/GenBank/DDBJ whole genome shotgun (WGS) entry which is preliminary data.</text>
</comment>
<evidence type="ECO:0000313" key="3">
    <source>
        <dbReference type="EMBL" id="RQD85177.1"/>
    </source>
</evidence>
<keyword evidence="1" id="KW-0812">Transmembrane</keyword>
<keyword evidence="1" id="KW-0472">Membrane</keyword>
<protein>
    <recommendedName>
        <fullName evidence="2">VTT domain-containing protein</fullName>
    </recommendedName>
</protein>